<dbReference type="AlphaFoldDB" id="A0A975KBQ9"/>
<gene>
    <name evidence="1" type="ORF">KFK14_05775</name>
</gene>
<protein>
    <submittedName>
        <fullName evidence="1">DUF3363 domain-containing protein</fullName>
    </submittedName>
</protein>
<reference evidence="1" key="1">
    <citation type="submission" date="2021-04" db="EMBL/GenBank/DDBJ databases">
        <title>Isolation of p-tert-butylphenol degrading bacteria Sphingobium phenoxybenzoativorans Tas13 from active sludge.</title>
        <authorList>
            <person name="Li Y."/>
        </authorList>
    </citation>
    <scope>NUCLEOTIDE SEQUENCE</scope>
    <source>
        <strain evidence="1">Tas13</strain>
    </source>
</reference>
<proteinExistence type="predicted"/>
<dbReference type="EMBL" id="CP073910">
    <property type="protein sequence ID" value="QUT08132.1"/>
    <property type="molecule type" value="Genomic_DNA"/>
</dbReference>
<dbReference type="Pfam" id="PF11843">
    <property type="entry name" value="DUF3363"/>
    <property type="match status" value="1"/>
</dbReference>
<evidence type="ECO:0000313" key="1">
    <source>
        <dbReference type="EMBL" id="QUT08132.1"/>
    </source>
</evidence>
<dbReference type="RefSeq" id="WP_212611054.1">
    <property type="nucleotide sequence ID" value="NZ_CP073910.1"/>
</dbReference>
<organism evidence="1 2">
    <name type="scientific">Sphingobium phenoxybenzoativorans</name>
    <dbReference type="NCBI Taxonomy" id="1592790"/>
    <lineage>
        <taxon>Bacteria</taxon>
        <taxon>Pseudomonadati</taxon>
        <taxon>Pseudomonadota</taxon>
        <taxon>Alphaproteobacteria</taxon>
        <taxon>Sphingomonadales</taxon>
        <taxon>Sphingomonadaceae</taxon>
        <taxon>Sphingobium</taxon>
    </lineage>
</organism>
<dbReference type="InterPro" id="IPR021795">
    <property type="entry name" value="DUF3363"/>
</dbReference>
<sequence length="67" mass="7706">MRVEGMIARRVDLESGPHVLVDRSRDFTLVPWRDDLERHIGKTASGHMRADGIRWQLRRARSGPVVS</sequence>
<name>A0A975KBQ9_9SPHN</name>
<accession>A0A975KBQ9</accession>
<dbReference type="KEGG" id="spph:KFK14_05775"/>
<keyword evidence="2" id="KW-1185">Reference proteome</keyword>
<dbReference type="Proteomes" id="UP000681425">
    <property type="component" value="Chromosome"/>
</dbReference>
<evidence type="ECO:0000313" key="2">
    <source>
        <dbReference type="Proteomes" id="UP000681425"/>
    </source>
</evidence>